<name>A0AAC9RJG8_9CLOT</name>
<proteinExistence type="predicted"/>
<dbReference type="AlphaFoldDB" id="A0AAC9RJG8"/>
<protein>
    <submittedName>
        <fullName evidence="1">Uncharacterized protein</fullName>
    </submittedName>
</protein>
<sequence length="225" mass="26286">MFICDIEFIFLLLNLYYNRIMNLLLSGMVADLHSELYKIKSIAKTLDENAYTDTEIGLLEELVEATEAYKKYLLTMKSRKESSSITNHININIEKIAEEVFLYKPVTTKNYYDGDYLERFAMMRTSDLKFSGVFDLHNKFWQAHEVSGGNIFATIPFALLNDIQASKLQNLHWNKANVDVYEIPREIQLKLSKGEMITTLKGMFEHFILVREVRGNIFMVLHYKI</sequence>
<reference evidence="1 2" key="1">
    <citation type="submission" date="2017-03" db="EMBL/GenBank/DDBJ databases">
        <title>Complete sequence of Clostridium formicaceticum DSM 92.</title>
        <authorList>
            <person name="Poehlein A."/>
            <person name="Karl M."/>
            <person name="Bengelsdorf F.R."/>
            <person name="Duerre P."/>
            <person name="Daniel R."/>
        </authorList>
    </citation>
    <scope>NUCLEOTIDE SEQUENCE [LARGE SCALE GENOMIC DNA]</scope>
    <source>
        <strain evidence="1 2">DSM 92</strain>
    </source>
</reference>
<dbReference type="Proteomes" id="UP000192478">
    <property type="component" value="Chromosome"/>
</dbReference>
<gene>
    <name evidence="1" type="ORF">CLFO_05500</name>
</gene>
<evidence type="ECO:0000313" key="1">
    <source>
        <dbReference type="EMBL" id="ARE86228.1"/>
    </source>
</evidence>
<organism evidence="1 2">
    <name type="scientific">Clostridium formicaceticum</name>
    <dbReference type="NCBI Taxonomy" id="1497"/>
    <lineage>
        <taxon>Bacteria</taxon>
        <taxon>Bacillati</taxon>
        <taxon>Bacillota</taxon>
        <taxon>Clostridia</taxon>
        <taxon>Eubacteriales</taxon>
        <taxon>Clostridiaceae</taxon>
        <taxon>Clostridium</taxon>
    </lineage>
</organism>
<dbReference type="EMBL" id="CP020559">
    <property type="protein sequence ID" value="ARE86228.1"/>
    <property type="molecule type" value="Genomic_DNA"/>
</dbReference>
<evidence type="ECO:0000313" key="2">
    <source>
        <dbReference type="Proteomes" id="UP000192478"/>
    </source>
</evidence>
<accession>A0AAC9RJG8</accession>